<name>A0A1I4ESL4_9PROT</name>
<dbReference type="InterPro" id="IPR035906">
    <property type="entry name" value="MetI-like_sf"/>
</dbReference>
<dbReference type="InterPro" id="IPR000515">
    <property type="entry name" value="MetI-like"/>
</dbReference>
<dbReference type="Gene3D" id="1.10.3720.10">
    <property type="entry name" value="MetI-like"/>
    <property type="match status" value="1"/>
</dbReference>
<evidence type="ECO:0000256" key="5">
    <source>
        <dbReference type="ARBA" id="ARBA00022989"/>
    </source>
</evidence>
<feature type="domain" description="ABC transmembrane type-1" evidence="8">
    <location>
        <begin position="93"/>
        <end position="255"/>
    </location>
</feature>
<keyword evidence="10" id="KW-1185">Reference proteome</keyword>
<evidence type="ECO:0000256" key="2">
    <source>
        <dbReference type="ARBA" id="ARBA00022448"/>
    </source>
</evidence>
<dbReference type="PANTHER" id="PTHR30151:SF20">
    <property type="entry name" value="ABC TRANSPORTER PERMEASE PROTEIN HI_0355-RELATED"/>
    <property type="match status" value="1"/>
</dbReference>
<keyword evidence="4 7" id="KW-0812">Transmembrane</keyword>
<gene>
    <name evidence="9" type="ORF">SAMN02745775_11850</name>
</gene>
<feature type="transmembrane region" description="Helical" evidence="7">
    <location>
        <begin position="26"/>
        <end position="44"/>
    </location>
</feature>
<evidence type="ECO:0000256" key="6">
    <source>
        <dbReference type="ARBA" id="ARBA00023136"/>
    </source>
</evidence>
<evidence type="ECO:0000256" key="1">
    <source>
        <dbReference type="ARBA" id="ARBA00004651"/>
    </source>
</evidence>
<evidence type="ECO:0000256" key="4">
    <source>
        <dbReference type="ARBA" id="ARBA00022692"/>
    </source>
</evidence>
<dbReference type="GO" id="GO:0005886">
    <property type="term" value="C:plasma membrane"/>
    <property type="evidence" value="ECO:0007669"/>
    <property type="project" value="UniProtKB-SubCell"/>
</dbReference>
<evidence type="ECO:0000313" key="10">
    <source>
        <dbReference type="Proteomes" id="UP000199473"/>
    </source>
</evidence>
<keyword evidence="6 7" id="KW-0472">Membrane</keyword>
<dbReference type="STRING" id="1123062.SAMN02745775_11850"/>
<proteinExistence type="predicted"/>
<dbReference type="EMBL" id="FOSQ01000018">
    <property type="protein sequence ID" value="SFL08299.1"/>
    <property type="molecule type" value="Genomic_DNA"/>
</dbReference>
<feature type="transmembrane region" description="Helical" evidence="7">
    <location>
        <begin position="117"/>
        <end position="137"/>
    </location>
</feature>
<dbReference type="GO" id="GO:0055085">
    <property type="term" value="P:transmembrane transport"/>
    <property type="evidence" value="ECO:0007669"/>
    <property type="project" value="InterPro"/>
</dbReference>
<feature type="transmembrane region" description="Helical" evidence="7">
    <location>
        <begin position="143"/>
        <end position="161"/>
    </location>
</feature>
<organism evidence="9 10">
    <name type="scientific">Falsiroseomonas stagni DSM 19981</name>
    <dbReference type="NCBI Taxonomy" id="1123062"/>
    <lineage>
        <taxon>Bacteria</taxon>
        <taxon>Pseudomonadati</taxon>
        <taxon>Pseudomonadota</taxon>
        <taxon>Alphaproteobacteria</taxon>
        <taxon>Acetobacterales</taxon>
        <taxon>Roseomonadaceae</taxon>
        <taxon>Falsiroseomonas</taxon>
    </lineage>
</organism>
<protein>
    <submittedName>
        <fullName evidence="9">NitT/TauT family transport system permease protein</fullName>
    </submittedName>
</protein>
<evidence type="ECO:0000313" key="9">
    <source>
        <dbReference type="EMBL" id="SFL08299.1"/>
    </source>
</evidence>
<dbReference type="Pfam" id="PF00528">
    <property type="entry name" value="BPD_transp_1"/>
    <property type="match status" value="1"/>
</dbReference>
<feature type="transmembrane region" description="Helical" evidence="7">
    <location>
        <begin position="82"/>
        <end position="105"/>
    </location>
</feature>
<feature type="transmembrane region" description="Helical" evidence="7">
    <location>
        <begin position="56"/>
        <end position="76"/>
    </location>
</feature>
<evidence type="ECO:0000256" key="7">
    <source>
        <dbReference type="SAM" id="Phobius"/>
    </source>
</evidence>
<dbReference type="PANTHER" id="PTHR30151">
    <property type="entry name" value="ALKANE SULFONATE ABC TRANSPORTER-RELATED, MEMBRANE SUBUNIT"/>
    <property type="match status" value="1"/>
</dbReference>
<dbReference type="AlphaFoldDB" id="A0A1I4ESL4"/>
<dbReference type="CDD" id="cd06261">
    <property type="entry name" value="TM_PBP2"/>
    <property type="match status" value="1"/>
</dbReference>
<feature type="transmembrane region" description="Helical" evidence="7">
    <location>
        <begin position="239"/>
        <end position="261"/>
    </location>
</feature>
<keyword evidence="3" id="KW-1003">Cell membrane</keyword>
<comment type="subcellular location">
    <subcellularLocation>
        <location evidence="1">Cell membrane</location>
        <topology evidence="1">Multi-pass membrane protein</topology>
    </subcellularLocation>
</comment>
<evidence type="ECO:0000259" key="8">
    <source>
        <dbReference type="Pfam" id="PF00528"/>
    </source>
</evidence>
<dbReference type="SUPFAM" id="SSF161098">
    <property type="entry name" value="MetI-like"/>
    <property type="match status" value="1"/>
</dbReference>
<reference evidence="9 10" key="1">
    <citation type="submission" date="2016-10" db="EMBL/GenBank/DDBJ databases">
        <authorList>
            <person name="de Groot N.N."/>
        </authorList>
    </citation>
    <scope>NUCLEOTIDE SEQUENCE [LARGE SCALE GENOMIC DNA]</scope>
    <source>
        <strain evidence="9 10">DSM 19981</strain>
    </source>
</reference>
<evidence type="ECO:0000256" key="3">
    <source>
        <dbReference type="ARBA" id="ARBA00022475"/>
    </source>
</evidence>
<accession>A0A1I4ESL4</accession>
<keyword evidence="5 7" id="KW-1133">Transmembrane helix</keyword>
<dbReference type="Proteomes" id="UP000199473">
    <property type="component" value="Unassembled WGS sequence"/>
</dbReference>
<dbReference type="RefSeq" id="WP_092963060.1">
    <property type="nucleotide sequence ID" value="NZ_FOSQ01000018.1"/>
</dbReference>
<keyword evidence="2" id="KW-0813">Transport</keyword>
<sequence>MPSDLSVRAPALPVLRLPGLDALARLLRQVGPAALLFLTILVVWEGVTRAGFVSPLILPAPSDVAATFVAAAPRLFTHLGWTSMAALGGFVLGNTMGFALAVVFVHLRLGRLTALPLAMMAQAVPIVAVAPALLLWLGNGVEPKLFIASFLVFFPMLVNAMRGLSSADDQVAELLHTLSADWKQRLLMVRLPAALPFVFNALRLSACGCFVASVVAEWVASTTGLGYVIVFASSQYRMTEVWCAVLLCTAASLCVYGLVCLAERLAMPWRRERPATA</sequence>